<evidence type="ECO:0000313" key="1">
    <source>
        <dbReference type="EMBL" id="QNO51345.1"/>
    </source>
</evidence>
<gene>
    <name evidence="1" type="ORF">HDBBLJII_00042</name>
</gene>
<proteinExistence type="predicted"/>
<name>A0A7G9YTL1_9EURY</name>
<organism evidence="1">
    <name type="scientific">Candidatus Methanophagaceae archaeon ANME-1 ERB6</name>
    <dbReference type="NCBI Taxonomy" id="2759912"/>
    <lineage>
        <taxon>Archaea</taxon>
        <taxon>Methanobacteriati</taxon>
        <taxon>Methanobacteriota</taxon>
        <taxon>Stenosarchaea group</taxon>
        <taxon>Methanomicrobia</taxon>
        <taxon>Candidatus Methanophagales</taxon>
        <taxon>Candidatus Methanophagaceae</taxon>
    </lineage>
</organism>
<sequence>MEEEEEEDKFGNDLIKPTSFYSAEHEKTKLNWFCYEVALSFELEIQHKLGEKLKRYRIYEEQIADFSVYLAKQMKGIVLQKLSGEIETVYFSYDMVEAYFPKLSDRMVNKMLDAIAKAWDRQLSICEICPTRCVSEKDVYCTMFDEGPF</sequence>
<dbReference type="EMBL" id="MT631466">
    <property type="protein sequence ID" value="QNO51345.1"/>
    <property type="molecule type" value="Genomic_DNA"/>
</dbReference>
<reference evidence="1" key="1">
    <citation type="submission" date="2020-06" db="EMBL/GenBank/DDBJ databases">
        <title>Unique genomic features of the anaerobic methanotrophic archaea.</title>
        <authorList>
            <person name="Chadwick G.L."/>
            <person name="Skennerton C.T."/>
            <person name="Laso-Perez R."/>
            <person name="Leu A.O."/>
            <person name="Speth D.R."/>
            <person name="Yu H."/>
            <person name="Morgan-Lang C."/>
            <person name="Hatzenpichler R."/>
            <person name="Goudeau D."/>
            <person name="Malmstrom R."/>
            <person name="Brazelton W.J."/>
            <person name="Woyke T."/>
            <person name="Hallam S.J."/>
            <person name="Tyson G.W."/>
            <person name="Wegener G."/>
            <person name="Boetius A."/>
            <person name="Orphan V."/>
        </authorList>
    </citation>
    <scope>NUCLEOTIDE SEQUENCE</scope>
</reference>
<accession>A0A7G9YTL1</accession>
<dbReference type="AlphaFoldDB" id="A0A7G9YTL1"/>
<protein>
    <submittedName>
        <fullName evidence="1">Uncharacterized protein</fullName>
    </submittedName>
</protein>